<dbReference type="Pfam" id="PF00005">
    <property type="entry name" value="ABC_tran"/>
    <property type="match status" value="2"/>
</dbReference>
<keyword evidence="2" id="KW-0813">Transport</keyword>
<dbReference type="EMBL" id="PDJC01000001">
    <property type="protein sequence ID" value="PFG17530.1"/>
    <property type="molecule type" value="Genomic_DNA"/>
</dbReference>
<dbReference type="InterPro" id="IPR027417">
    <property type="entry name" value="P-loop_NTPase"/>
</dbReference>
<dbReference type="RefSeq" id="WP_098460950.1">
    <property type="nucleotide sequence ID" value="NZ_PDJC01000001.1"/>
</dbReference>
<evidence type="ECO:0000256" key="4">
    <source>
        <dbReference type="ARBA" id="ARBA00022840"/>
    </source>
</evidence>
<keyword evidence="3" id="KW-0547">Nucleotide-binding</keyword>
<dbReference type="SUPFAM" id="SSF52540">
    <property type="entry name" value="P-loop containing nucleoside triphosphate hydrolases"/>
    <property type="match status" value="2"/>
</dbReference>
<feature type="domain" description="ABC transporter" evidence="5">
    <location>
        <begin position="284"/>
        <end position="511"/>
    </location>
</feature>
<dbReference type="GO" id="GO:0005524">
    <property type="term" value="F:ATP binding"/>
    <property type="evidence" value="ECO:0007669"/>
    <property type="project" value="UniProtKB-KW"/>
</dbReference>
<keyword evidence="4 6" id="KW-0067">ATP-binding</keyword>
<dbReference type="PANTHER" id="PTHR43553:SF24">
    <property type="entry name" value="ENERGY-COUPLING FACTOR TRANSPORTER ATP-BINDING PROTEIN ECFA1"/>
    <property type="match status" value="1"/>
</dbReference>
<protein>
    <submittedName>
        <fullName evidence="6">Energy-coupling factor transport system ATP-binding protein</fullName>
    </submittedName>
</protein>
<dbReference type="OrthoDB" id="7757085at2"/>
<dbReference type="Gene3D" id="3.40.50.300">
    <property type="entry name" value="P-loop containing nucleotide triphosphate hydrolases"/>
    <property type="match status" value="2"/>
</dbReference>
<evidence type="ECO:0000313" key="7">
    <source>
        <dbReference type="Proteomes" id="UP000226079"/>
    </source>
</evidence>
<dbReference type="Proteomes" id="UP000226079">
    <property type="component" value="Unassembled WGS sequence"/>
</dbReference>
<accession>A0A2A9CV77</accession>
<feature type="domain" description="ABC transporter" evidence="5">
    <location>
        <begin position="2"/>
        <end position="242"/>
    </location>
</feature>
<dbReference type="GO" id="GO:0043190">
    <property type="term" value="C:ATP-binding cassette (ABC) transporter complex"/>
    <property type="evidence" value="ECO:0007669"/>
    <property type="project" value="TreeGrafter"/>
</dbReference>
<name>A0A2A9CV77_9ACTN</name>
<comment type="similarity">
    <text evidence="1">Belongs to the ABC transporter superfamily.</text>
</comment>
<dbReference type="PANTHER" id="PTHR43553">
    <property type="entry name" value="HEAVY METAL TRANSPORTER"/>
    <property type="match status" value="1"/>
</dbReference>
<evidence type="ECO:0000256" key="1">
    <source>
        <dbReference type="ARBA" id="ARBA00005417"/>
    </source>
</evidence>
<dbReference type="InterPro" id="IPR017871">
    <property type="entry name" value="ABC_transporter-like_CS"/>
</dbReference>
<dbReference type="InterPro" id="IPR003439">
    <property type="entry name" value="ABC_transporter-like_ATP-bd"/>
</dbReference>
<keyword evidence="7" id="KW-1185">Reference proteome</keyword>
<dbReference type="GO" id="GO:0042626">
    <property type="term" value="F:ATPase-coupled transmembrane transporter activity"/>
    <property type="evidence" value="ECO:0007669"/>
    <property type="project" value="TreeGrafter"/>
</dbReference>
<evidence type="ECO:0000313" key="6">
    <source>
        <dbReference type="EMBL" id="PFG17530.1"/>
    </source>
</evidence>
<dbReference type="PROSITE" id="PS00211">
    <property type="entry name" value="ABC_TRANSPORTER_1"/>
    <property type="match status" value="1"/>
</dbReference>
<dbReference type="PROSITE" id="PS50893">
    <property type="entry name" value="ABC_TRANSPORTER_2"/>
    <property type="match status" value="2"/>
</dbReference>
<evidence type="ECO:0000256" key="2">
    <source>
        <dbReference type="ARBA" id="ARBA00022448"/>
    </source>
</evidence>
<reference evidence="6 7" key="1">
    <citation type="submission" date="2017-10" db="EMBL/GenBank/DDBJ databases">
        <title>Sequencing the genomes of 1000 actinobacteria strains.</title>
        <authorList>
            <person name="Klenk H.-P."/>
        </authorList>
    </citation>
    <scope>NUCLEOTIDE SEQUENCE [LARGE SCALE GENOMIC DNA]</scope>
    <source>
        <strain evidence="6 7">DSM 15597</strain>
    </source>
</reference>
<dbReference type="AlphaFoldDB" id="A0A2A9CV77"/>
<dbReference type="CDD" id="cd03225">
    <property type="entry name" value="ABC_cobalt_CbiO_domain1"/>
    <property type="match status" value="1"/>
</dbReference>
<comment type="caution">
    <text evidence="6">The sequence shown here is derived from an EMBL/GenBank/DDBJ whole genome shotgun (WGS) entry which is preliminary data.</text>
</comment>
<dbReference type="InterPro" id="IPR050095">
    <property type="entry name" value="ECF_ABC_transporter_ATP-bd"/>
</dbReference>
<dbReference type="InterPro" id="IPR015856">
    <property type="entry name" value="ABC_transpr_CbiO/EcfA_su"/>
</dbReference>
<sequence length="528" mass="55862">MIRFEQVSVSYAEADAPVLDRVSFELPEGDLCLVVGTTGSGKSTLLGAINGLVPHFTGGLLRGRVLVDGRDTAKYRPRDLADVVGYVGQDPLRGFVTDTVEDEVAYGMEQLGINPTAMRKRVEETLDLMGIAELRRRPLLDLSGGQQQRVAIAAVLAAQPRVLVLDEPTSALDPTAAQDVLSAISTLVHEVGLTVVLAEHRLERVMQAADSMIWLPGDGSLVHGEPRQVLTRASVRPPLAELARAAGWPDVPLSVREARRRVLTAGLLPSPPPVRTAVTGPVALAAHGIEVRYGQTVAVAGVDLELHEGSITALLGRNGAGKSSLLWALQGALSCAGDLDVDGHDPRRLGAAEARRLVTLVPQTAADLLYLPSVATECDQADRESDAEPGTTAALLDSLGVRLAADRDPRDLSEGQRLALVLAVQLAARPPVLLLDEPTRGLDYRAKAELRRIISELAATGVAVLISTHDVEFAAAVSERTILMSDGELIADGSTSALLTSSPAYAPQMAKVFAPARILTPDDVARGL</sequence>
<organism evidence="6 7">
    <name type="scientific">Propionicimonas paludicola</name>
    <dbReference type="NCBI Taxonomy" id="185243"/>
    <lineage>
        <taxon>Bacteria</taxon>
        <taxon>Bacillati</taxon>
        <taxon>Actinomycetota</taxon>
        <taxon>Actinomycetes</taxon>
        <taxon>Propionibacteriales</taxon>
        <taxon>Nocardioidaceae</taxon>
        <taxon>Propionicimonas</taxon>
    </lineage>
</organism>
<evidence type="ECO:0000256" key="3">
    <source>
        <dbReference type="ARBA" id="ARBA00022741"/>
    </source>
</evidence>
<evidence type="ECO:0000259" key="5">
    <source>
        <dbReference type="PROSITE" id="PS50893"/>
    </source>
</evidence>
<gene>
    <name evidence="6" type="ORF">ATK74_2103</name>
</gene>
<dbReference type="SMART" id="SM00382">
    <property type="entry name" value="AAA"/>
    <property type="match status" value="2"/>
</dbReference>
<dbReference type="InterPro" id="IPR003593">
    <property type="entry name" value="AAA+_ATPase"/>
</dbReference>
<proteinExistence type="inferred from homology"/>
<dbReference type="GO" id="GO:0016887">
    <property type="term" value="F:ATP hydrolysis activity"/>
    <property type="evidence" value="ECO:0007669"/>
    <property type="project" value="InterPro"/>
</dbReference>